<keyword evidence="2" id="KW-1185">Reference proteome</keyword>
<name>A0ACC2J3P0_9PEZI</name>
<evidence type="ECO:0000313" key="2">
    <source>
        <dbReference type="Proteomes" id="UP001153334"/>
    </source>
</evidence>
<dbReference type="EMBL" id="JAPESX010000316">
    <property type="protein sequence ID" value="KAJ8121944.1"/>
    <property type="molecule type" value="Genomic_DNA"/>
</dbReference>
<proteinExistence type="predicted"/>
<evidence type="ECO:0000313" key="1">
    <source>
        <dbReference type="EMBL" id="KAJ8121944.1"/>
    </source>
</evidence>
<organism evidence="1 2">
    <name type="scientific">Nemania bipapillata</name>
    <dbReference type="NCBI Taxonomy" id="110536"/>
    <lineage>
        <taxon>Eukaryota</taxon>
        <taxon>Fungi</taxon>
        <taxon>Dikarya</taxon>
        <taxon>Ascomycota</taxon>
        <taxon>Pezizomycotina</taxon>
        <taxon>Sordariomycetes</taxon>
        <taxon>Xylariomycetidae</taxon>
        <taxon>Xylariales</taxon>
        <taxon>Xylariaceae</taxon>
        <taxon>Nemania</taxon>
    </lineage>
</organism>
<dbReference type="Proteomes" id="UP001153334">
    <property type="component" value="Unassembled WGS sequence"/>
</dbReference>
<reference evidence="1" key="1">
    <citation type="submission" date="2022-11" db="EMBL/GenBank/DDBJ databases">
        <title>Genome Sequence of Nemania bipapillata.</title>
        <authorList>
            <person name="Buettner E."/>
        </authorList>
    </citation>
    <scope>NUCLEOTIDE SEQUENCE</scope>
    <source>
        <strain evidence="1">CP14</strain>
    </source>
</reference>
<gene>
    <name evidence="1" type="ORF">ONZ43_g1736</name>
</gene>
<accession>A0ACC2J3P0</accession>
<sequence length="1012" mass="112730">MNLLEVRFKNQGLDAIEVQDNGSGISKENYDTLALKHYTSKLSTYSDLECLETFGFRGEALSSLCALSKFSVITCLASDAPKGTRLEFETSGKLRGTNVVAAQKGTTVLVESLFHNLPVRRRELERNIKREWNKVLVVLNQYACIQTGLKFSVSQQPNKGKRMVLFSTKGNQTTRENIVNVFGAKTLTVLIPLDLELELEPTTTPGQQHMARGDSQAQIIRVRGHVSRPAYGEGRQTPDRQMFFVNGRPCGLPQFAKVFNEVYKSYNASQSPFIFADIQLDTHLYDVNVSPDKRTILLHDQSRMLDNLRESLSALFESQDYALPTSQLKAPKQSLLQRPSPYRDDTPSSEASTKHLASNSLGPSRESTATDAESRAIDEDVETTVNGSGQATHSINLVSRWAERKCDLREAHGVGGKRGTSSVDDSDRENSTSPPVDQEAPLINEEPVEVSNRVTDVRARLEELKDGGANETTDNPTLTKSPSSEPLIPALAPLVRTTDTSSNRTYPSSTAKRSAPEVATITIGDHTVTSIIGSIPKKQRLESYQKRNPSTRNHAKAKAPIPSFNGRLTQMFAAQVERPQPNKREIMATTDMQGDQNSDSSSEHLFVTDDSEEESENDRTTDIAREDGDQERPSPHGSQVSEVNLDEDSEAEPTSSANPGDAEYKDVEFRKENIETEGRDNIESAPAVAQTISDESQKRTQSFIKGSTRRKDATYHLQQTLHVDGKLIHSAYISQQDYNSRYIPRSGTMLETDRLDAEDAEEKLSLTISKSDFERMKIVGQFNLGFILASRVTDTHSVDTPDKSDRDDELFIIDQHATDEKYNFERLQASTVVQSQRLVHPKMLELTAVEEDIVQQNIDALETNGFIVNFDDSGDQPVGTRCQLLSLPLSRETTFSLADLEELISLLQDHQSASANTVPRPSKVRKMFAMRACRSSVMIGKSLSTKQMEKLVRHMGELDKPWNCPHGRPTMRHLCGLGAWDNLGWKEGDGFDGNKALPIKWTAYLQEGRDLE</sequence>
<protein>
    <submittedName>
        <fullName evidence="1">Uncharacterized protein</fullName>
    </submittedName>
</protein>
<comment type="caution">
    <text evidence="1">The sequence shown here is derived from an EMBL/GenBank/DDBJ whole genome shotgun (WGS) entry which is preliminary data.</text>
</comment>